<dbReference type="InterPro" id="IPR012337">
    <property type="entry name" value="RNaseH-like_sf"/>
</dbReference>
<evidence type="ECO:0008006" key="3">
    <source>
        <dbReference type="Google" id="ProtNLM"/>
    </source>
</evidence>
<accession>A0ABQ9XLC7</accession>
<evidence type="ECO:0000313" key="1">
    <source>
        <dbReference type="EMBL" id="KAK2952280.1"/>
    </source>
</evidence>
<keyword evidence="2" id="KW-1185">Reference proteome</keyword>
<protein>
    <recommendedName>
        <fullName evidence="3">DUF659 domain-containing protein</fullName>
    </recommendedName>
</protein>
<name>A0ABQ9XLC7_9EUKA</name>
<comment type="caution">
    <text evidence="1">The sequence shown here is derived from an EMBL/GenBank/DDBJ whole genome shotgun (WGS) entry which is preliminary data.</text>
</comment>
<dbReference type="SUPFAM" id="SSF53098">
    <property type="entry name" value="Ribonuclease H-like"/>
    <property type="match status" value="1"/>
</dbReference>
<dbReference type="Proteomes" id="UP001281761">
    <property type="component" value="Unassembled WGS sequence"/>
</dbReference>
<evidence type="ECO:0000313" key="2">
    <source>
        <dbReference type="Proteomes" id="UP001281761"/>
    </source>
</evidence>
<proteinExistence type="predicted"/>
<dbReference type="EMBL" id="JARBJD010000106">
    <property type="protein sequence ID" value="KAK2952280.1"/>
    <property type="molecule type" value="Genomic_DNA"/>
</dbReference>
<organism evidence="1 2">
    <name type="scientific">Blattamonas nauphoetae</name>
    <dbReference type="NCBI Taxonomy" id="2049346"/>
    <lineage>
        <taxon>Eukaryota</taxon>
        <taxon>Metamonada</taxon>
        <taxon>Preaxostyla</taxon>
        <taxon>Oxymonadida</taxon>
        <taxon>Blattamonas</taxon>
    </lineage>
</organism>
<sequence length="818" mass="92079">MLIDDEIDFDAQMQRTPPPMMAEENKGITIFGCSEISIVPLPKHPGKYATEVVRGKEETPLSKRPYARYTGCSRSGGDRSSHRKLICLNSDGSTICGCLFENSLPKFHKHSCSFPVRGGIPSMMQNHPMKSITLSRQREVQSVSSSKTEIEKAFLRMVASTKLSFNQASSPAMKTFVQTLIHESQQFPTKPAKDLFDVPYRKTIAKKMIQESDSLLAEFFNHLPTRVCLSVDGGTLGHTGYNIYCATNPLEMNRPLLWTIRAEGKSADIYAASIGAILLEMFEKGITVTSCVTDGFLGLVSGVRMATMHGLKQIAFHWPCMAHRLNNALSKTVAMHTIAVSTFEKVRTVCRSSHTNLRNHFNHRAPQFVETRWASLTPLLHWIVKKKVLFNQLPPFQRESLSFADVVHMYNLVIPIFRAISFFESDSTSLVSVFPVLIQLFEHYHQLFLSVQVSTTVWKPVILSMMENLYSYTFNTEAGTIAALAYIHTLEGRKAFVNNTFCIYERMEPEAKSTPRRMTTIIPRDVNTGDYIAESTQTLNVSSRLSHESHVIPTPLALVTQISTHRHHRKSHETFDQLLDSIVDDELSDIDDGEMTSEPVATPYEDAPPVSSLSIGALNQSRRDEILAGIEAVGNDDEISVLSSARGDIALPLFRSFHHEDKWHLLNEIDWKTILPIAMCNLLEAVYPQLDATSINSIVRVFNYWSSSTNSFGGDVLRHDGLYPFWRSMVDEETQIGLNSNLVCNLFCTSPTEASCEREISALRRFVGNRRFNLSETTLLALTRVSISQQIEQDEKGEDYNEEQLQKVTVRQWLGSGT</sequence>
<gene>
    <name evidence="1" type="ORF">BLNAU_12839</name>
</gene>
<reference evidence="1 2" key="1">
    <citation type="journal article" date="2022" name="bioRxiv">
        <title>Genomics of Preaxostyla Flagellates Illuminates Evolutionary Transitions and the Path Towards Mitochondrial Loss.</title>
        <authorList>
            <person name="Novak L.V.F."/>
            <person name="Treitli S.C."/>
            <person name="Pyrih J."/>
            <person name="Halakuc P."/>
            <person name="Pipaliya S.V."/>
            <person name="Vacek V."/>
            <person name="Brzon O."/>
            <person name="Soukal P."/>
            <person name="Eme L."/>
            <person name="Dacks J.B."/>
            <person name="Karnkowska A."/>
            <person name="Elias M."/>
            <person name="Hampl V."/>
        </authorList>
    </citation>
    <scope>NUCLEOTIDE SEQUENCE [LARGE SCALE GENOMIC DNA]</scope>
    <source>
        <strain evidence="1">NAU3</strain>
        <tissue evidence="1">Gut</tissue>
    </source>
</reference>